<dbReference type="AlphaFoldDB" id="A0A4Y2ISB2"/>
<organism evidence="1 2">
    <name type="scientific">Araneus ventricosus</name>
    <name type="common">Orbweaver spider</name>
    <name type="synonym">Epeira ventricosa</name>
    <dbReference type="NCBI Taxonomy" id="182803"/>
    <lineage>
        <taxon>Eukaryota</taxon>
        <taxon>Metazoa</taxon>
        <taxon>Ecdysozoa</taxon>
        <taxon>Arthropoda</taxon>
        <taxon>Chelicerata</taxon>
        <taxon>Arachnida</taxon>
        <taxon>Araneae</taxon>
        <taxon>Araneomorphae</taxon>
        <taxon>Entelegynae</taxon>
        <taxon>Araneoidea</taxon>
        <taxon>Araneidae</taxon>
        <taxon>Araneus</taxon>
    </lineage>
</organism>
<dbReference type="OrthoDB" id="8069917at2759"/>
<evidence type="ECO:0000313" key="1">
    <source>
        <dbReference type="EMBL" id="GBM80119.1"/>
    </source>
</evidence>
<dbReference type="SUPFAM" id="SSF57756">
    <property type="entry name" value="Retrovirus zinc finger-like domains"/>
    <property type="match status" value="1"/>
</dbReference>
<gene>
    <name evidence="1" type="ORF">AVEN_218281_1</name>
</gene>
<dbReference type="InterPro" id="IPR036875">
    <property type="entry name" value="Znf_CCHC_sf"/>
</dbReference>
<reference evidence="1 2" key="1">
    <citation type="journal article" date="2019" name="Sci. Rep.">
        <title>Orb-weaving spider Araneus ventricosus genome elucidates the spidroin gene catalogue.</title>
        <authorList>
            <person name="Kono N."/>
            <person name="Nakamura H."/>
            <person name="Ohtoshi R."/>
            <person name="Moran D.A.P."/>
            <person name="Shinohara A."/>
            <person name="Yoshida Y."/>
            <person name="Fujiwara M."/>
            <person name="Mori M."/>
            <person name="Tomita M."/>
            <person name="Arakawa K."/>
        </authorList>
    </citation>
    <scope>NUCLEOTIDE SEQUENCE [LARGE SCALE GENOMIC DNA]</scope>
</reference>
<dbReference type="Proteomes" id="UP000499080">
    <property type="component" value="Unassembled WGS sequence"/>
</dbReference>
<keyword evidence="2" id="KW-1185">Reference proteome</keyword>
<dbReference type="GO" id="GO:0008270">
    <property type="term" value="F:zinc ion binding"/>
    <property type="evidence" value="ECO:0007669"/>
    <property type="project" value="InterPro"/>
</dbReference>
<sequence length="173" mass="19449">MEGLSKQGVIATRRINIRRGNEIIPTKHIILTFSSSKLPSSITAGYGRSPVKPYIPNPLRCFNCQRFGHSKAACRGKLTCLNFRIAGHSANGCKTNPHCFHCKQDHSSDSKDGPQWKTEKKIQEIKIKQNITYAEAKKLIAQEKTPSYSQAVKSLLFLKTRTDENISYHSAFN</sequence>
<proteinExistence type="predicted"/>
<evidence type="ECO:0008006" key="3">
    <source>
        <dbReference type="Google" id="ProtNLM"/>
    </source>
</evidence>
<comment type="caution">
    <text evidence="1">The sequence shown here is derived from an EMBL/GenBank/DDBJ whole genome shotgun (WGS) entry which is preliminary data.</text>
</comment>
<dbReference type="EMBL" id="BGPR01002861">
    <property type="protein sequence ID" value="GBM80119.1"/>
    <property type="molecule type" value="Genomic_DNA"/>
</dbReference>
<dbReference type="GO" id="GO:0003676">
    <property type="term" value="F:nucleic acid binding"/>
    <property type="evidence" value="ECO:0007669"/>
    <property type="project" value="InterPro"/>
</dbReference>
<accession>A0A4Y2ISB2</accession>
<evidence type="ECO:0000313" key="2">
    <source>
        <dbReference type="Proteomes" id="UP000499080"/>
    </source>
</evidence>
<protein>
    <recommendedName>
        <fullName evidence="3">CCHC-type domain-containing protein</fullName>
    </recommendedName>
</protein>
<name>A0A4Y2ISB2_ARAVE</name>